<reference evidence="1 2" key="1">
    <citation type="submission" date="2014-04" db="EMBL/GenBank/DDBJ databases">
        <authorList>
            <consortium name="DOE Joint Genome Institute"/>
            <person name="Kuo A."/>
            <person name="Kohler A."/>
            <person name="Costa M.D."/>
            <person name="Nagy L.G."/>
            <person name="Floudas D."/>
            <person name="Copeland A."/>
            <person name="Barry K.W."/>
            <person name="Cichocki N."/>
            <person name="Veneault-Fourrey C."/>
            <person name="LaButti K."/>
            <person name="Lindquist E.A."/>
            <person name="Lipzen A."/>
            <person name="Lundell T."/>
            <person name="Morin E."/>
            <person name="Murat C."/>
            <person name="Sun H."/>
            <person name="Tunlid A."/>
            <person name="Henrissat B."/>
            <person name="Grigoriev I.V."/>
            <person name="Hibbett D.S."/>
            <person name="Martin F."/>
            <person name="Nordberg H.P."/>
            <person name="Cantor M.N."/>
            <person name="Hua S.X."/>
        </authorList>
    </citation>
    <scope>NUCLEOTIDE SEQUENCE [LARGE SCALE GENOMIC DNA]</scope>
    <source>
        <strain evidence="1 2">Marx 270</strain>
    </source>
</reference>
<proteinExistence type="predicted"/>
<organism evidence="1 2">
    <name type="scientific">Pisolithus tinctorius Marx 270</name>
    <dbReference type="NCBI Taxonomy" id="870435"/>
    <lineage>
        <taxon>Eukaryota</taxon>
        <taxon>Fungi</taxon>
        <taxon>Dikarya</taxon>
        <taxon>Basidiomycota</taxon>
        <taxon>Agaricomycotina</taxon>
        <taxon>Agaricomycetes</taxon>
        <taxon>Agaricomycetidae</taxon>
        <taxon>Boletales</taxon>
        <taxon>Sclerodermatineae</taxon>
        <taxon>Pisolithaceae</taxon>
        <taxon>Pisolithus</taxon>
    </lineage>
</organism>
<dbReference type="InParanoid" id="A0A0C3JQU1"/>
<gene>
    <name evidence="1" type="ORF">M404DRAFT_994297</name>
</gene>
<accession>A0A0C3JQU1</accession>
<protein>
    <submittedName>
        <fullName evidence="1">Uncharacterized protein</fullName>
    </submittedName>
</protein>
<keyword evidence="2" id="KW-1185">Reference proteome</keyword>
<evidence type="ECO:0000313" key="2">
    <source>
        <dbReference type="Proteomes" id="UP000054217"/>
    </source>
</evidence>
<evidence type="ECO:0000313" key="1">
    <source>
        <dbReference type="EMBL" id="KIO11548.1"/>
    </source>
</evidence>
<reference evidence="2" key="2">
    <citation type="submission" date="2015-01" db="EMBL/GenBank/DDBJ databases">
        <title>Evolutionary Origins and Diversification of the Mycorrhizal Mutualists.</title>
        <authorList>
            <consortium name="DOE Joint Genome Institute"/>
            <consortium name="Mycorrhizal Genomics Consortium"/>
            <person name="Kohler A."/>
            <person name="Kuo A."/>
            <person name="Nagy L.G."/>
            <person name="Floudas D."/>
            <person name="Copeland A."/>
            <person name="Barry K.W."/>
            <person name="Cichocki N."/>
            <person name="Veneault-Fourrey C."/>
            <person name="LaButti K."/>
            <person name="Lindquist E.A."/>
            <person name="Lipzen A."/>
            <person name="Lundell T."/>
            <person name="Morin E."/>
            <person name="Murat C."/>
            <person name="Riley R."/>
            <person name="Ohm R."/>
            <person name="Sun H."/>
            <person name="Tunlid A."/>
            <person name="Henrissat B."/>
            <person name="Grigoriev I.V."/>
            <person name="Hibbett D.S."/>
            <person name="Martin F."/>
        </authorList>
    </citation>
    <scope>NUCLEOTIDE SEQUENCE [LARGE SCALE GENOMIC DNA]</scope>
    <source>
        <strain evidence="2">Marx 270</strain>
    </source>
</reference>
<name>A0A0C3JQU1_PISTI</name>
<dbReference type="AlphaFoldDB" id="A0A0C3JQU1"/>
<sequence length="52" mass="6034">MDWADNFLGLLPSPQAHFISSSPPFPFNRKFWMRPGTEERHGKLKIEDCVTT</sequence>
<dbReference type="EMBL" id="KN831949">
    <property type="protein sequence ID" value="KIO11548.1"/>
    <property type="molecule type" value="Genomic_DNA"/>
</dbReference>
<dbReference type="Proteomes" id="UP000054217">
    <property type="component" value="Unassembled WGS sequence"/>
</dbReference>
<dbReference type="HOGENOM" id="CLU_3088246_0_0_1"/>